<evidence type="ECO:0000256" key="1">
    <source>
        <dbReference type="SAM" id="MobiDB-lite"/>
    </source>
</evidence>
<dbReference type="EMBL" id="JX649868">
    <property type="protein sequence ID" value="AGC71306.1"/>
    <property type="molecule type" value="Genomic_DNA"/>
</dbReference>
<accession>L7VVH4</accession>
<sequence length="75" mass="8340">MRLASEVLQLLQRRRRLTCEPRLVAGEPVLPDFVVDPRPGASPLEHPRSHLDPHAHDSSPPRSDTPFTVDGTGRV</sequence>
<evidence type="ECO:0000313" key="2">
    <source>
        <dbReference type="EMBL" id="AGC71306.1"/>
    </source>
</evidence>
<dbReference type="AlphaFoldDB" id="L7VVH4"/>
<feature type="region of interest" description="Disordered" evidence="1">
    <location>
        <begin position="29"/>
        <end position="75"/>
    </location>
</feature>
<reference evidence="2" key="1">
    <citation type="submission" date="2012-09" db="EMBL/GenBank/DDBJ databases">
        <title>Metagenomic Characterization of a Microbial Community in Wastewater Detects High Levels of Antibiotic Resistance.</title>
        <authorList>
            <person name="Abrams M."/>
            <person name="Caldwell A."/>
            <person name="Vandaei E."/>
            <person name="Lee W."/>
            <person name="Perrott J."/>
            <person name="Khan S.Y."/>
            <person name="Ta J."/>
            <person name="Romero D."/>
            <person name="Nguyen V."/>
            <person name="Pourmand N."/>
            <person name="Ouverney C.C."/>
        </authorList>
    </citation>
    <scope>NUCLEOTIDE SEQUENCE</scope>
</reference>
<feature type="compositionally biased region" description="Basic and acidic residues" evidence="1">
    <location>
        <begin position="45"/>
        <end position="59"/>
    </location>
</feature>
<organism evidence="2">
    <name type="scientific">uncultured bacterium A1Q1_fos_515</name>
    <dbReference type="NCBI Taxonomy" id="1256581"/>
    <lineage>
        <taxon>Bacteria</taxon>
        <taxon>environmental samples</taxon>
    </lineage>
</organism>
<proteinExistence type="predicted"/>
<name>L7VVH4_9BACT</name>
<protein>
    <submittedName>
        <fullName evidence="2">Uncharacterized protein</fullName>
    </submittedName>
</protein>